<dbReference type="EMBL" id="CP028137">
    <property type="protein sequence ID" value="AZZ53791.1"/>
    <property type="molecule type" value="Genomic_DNA"/>
</dbReference>
<reference evidence="4 5" key="1">
    <citation type="submission" date="2018-03" db="EMBL/GenBank/DDBJ databases">
        <title>Bacteriophage NCPPB3778 and a type I-E CRISPR drive the evolution of the US Biological Select Agent, Rathayibacter toxicus.</title>
        <authorList>
            <person name="Davis E.W.II."/>
            <person name="Tabima J.F."/>
            <person name="Weisberg A.J."/>
            <person name="Dantas Lopes L."/>
            <person name="Wiseman M.S."/>
            <person name="Wiseman M.S."/>
            <person name="Pupko T."/>
            <person name="Belcher M.S."/>
            <person name="Sechler A.J."/>
            <person name="Tancos M.A."/>
            <person name="Schroeder B.K."/>
            <person name="Murray T.D."/>
            <person name="Luster D.G."/>
            <person name="Schneider W.L."/>
            <person name="Rogers E."/>
            <person name="Andreote F.D."/>
            <person name="Grunwald N.J."/>
            <person name="Putnam M.L."/>
            <person name="Chang J.H."/>
        </authorList>
    </citation>
    <scope>NUCLEOTIDE SEQUENCE [LARGE SCALE GENOMIC DNA]</scope>
    <source>
        <strain evidence="4 5">DSM 15932</strain>
    </source>
</reference>
<sequence>MRALTRSHALTRSVALATGALLLAGLAGCSASGGDSGGKTEITWFKLTESADSANATINEIVSDFEEANPDITVKVEQRAVDAHKDALRTTLGTSGAPDLFFSWAGPGLGGEFIDAGASLDLKEYYDEYGWADRFSDTTMSTVTQYGGYDGVPYTQRTEAVFYNKDLFEQAGIDAAPTSYDELVEDAGKLKDAGITPFEFGGTVNWHVMRLLDSLLETECGADGYQALVTGEASWADESCVTDTFTEFATWTSDYVNDGFISINNDESSSLFFAGKAAMAIEGDWFNQQIRDAGMSEDSVGIFAFPTGTDRIYGFNENNYISANSEHPDEAAKFLDYLTSPESQAKFIATFGSRSVNVDVTPEDQSAFDALWNPITEAATGVYMNNDQNLSQSQTTEYWRIQNLVATGDLDPADAGAEFQKFIDQQ</sequence>
<keyword evidence="3" id="KW-0732">Signal</keyword>
<evidence type="ECO:0000256" key="2">
    <source>
        <dbReference type="ARBA" id="ARBA00022448"/>
    </source>
</evidence>
<dbReference type="PROSITE" id="PS51257">
    <property type="entry name" value="PROKAR_LIPOPROTEIN"/>
    <property type="match status" value="1"/>
</dbReference>
<dbReference type="Pfam" id="PF01547">
    <property type="entry name" value="SBP_bac_1"/>
    <property type="match status" value="1"/>
</dbReference>
<evidence type="ECO:0000313" key="4">
    <source>
        <dbReference type="EMBL" id="AZZ53791.1"/>
    </source>
</evidence>
<organism evidence="4 5">
    <name type="scientific">Rathayibacter festucae DSM 15932</name>
    <dbReference type="NCBI Taxonomy" id="1328866"/>
    <lineage>
        <taxon>Bacteria</taxon>
        <taxon>Bacillati</taxon>
        <taxon>Actinomycetota</taxon>
        <taxon>Actinomycetes</taxon>
        <taxon>Micrococcales</taxon>
        <taxon>Microbacteriaceae</taxon>
        <taxon>Rathayibacter</taxon>
    </lineage>
</organism>
<dbReference type="SUPFAM" id="SSF53850">
    <property type="entry name" value="Periplasmic binding protein-like II"/>
    <property type="match status" value="1"/>
</dbReference>
<name>A0A3Q9V2L1_9MICO</name>
<dbReference type="PANTHER" id="PTHR43649">
    <property type="entry name" value="ARABINOSE-BINDING PROTEIN-RELATED"/>
    <property type="match status" value="1"/>
</dbReference>
<dbReference type="Proteomes" id="UP000285317">
    <property type="component" value="Chromosome"/>
</dbReference>
<feature type="signal peptide" evidence="3">
    <location>
        <begin position="1"/>
        <end position="31"/>
    </location>
</feature>
<proteinExistence type="inferred from homology"/>
<evidence type="ECO:0000256" key="3">
    <source>
        <dbReference type="SAM" id="SignalP"/>
    </source>
</evidence>
<dbReference type="AlphaFoldDB" id="A0A3Q9V2L1"/>
<evidence type="ECO:0000256" key="1">
    <source>
        <dbReference type="ARBA" id="ARBA00008520"/>
    </source>
</evidence>
<feature type="chain" id="PRO_5039014159" evidence="3">
    <location>
        <begin position="32"/>
        <end position="426"/>
    </location>
</feature>
<dbReference type="KEGG" id="rfs:C1I64_18295"/>
<keyword evidence="2" id="KW-0813">Transport</keyword>
<protein>
    <submittedName>
        <fullName evidence="4">ABC transporter substrate-binding protein</fullName>
    </submittedName>
</protein>
<dbReference type="RefSeq" id="WP_127888196.1">
    <property type="nucleotide sequence ID" value="NZ_CP028137.1"/>
</dbReference>
<dbReference type="Gene3D" id="3.40.190.10">
    <property type="entry name" value="Periplasmic binding protein-like II"/>
    <property type="match status" value="2"/>
</dbReference>
<dbReference type="InterPro" id="IPR050490">
    <property type="entry name" value="Bact_solute-bd_prot1"/>
</dbReference>
<accession>A0A3Q9V2L1</accession>
<dbReference type="InterPro" id="IPR006059">
    <property type="entry name" value="SBP"/>
</dbReference>
<evidence type="ECO:0000313" key="5">
    <source>
        <dbReference type="Proteomes" id="UP000285317"/>
    </source>
</evidence>
<comment type="similarity">
    <text evidence="1">Belongs to the bacterial solute-binding protein 1 family.</text>
</comment>
<gene>
    <name evidence="4" type="ORF">C1I64_18295</name>
</gene>
<dbReference type="PANTHER" id="PTHR43649:SF29">
    <property type="entry name" value="OSMOPROTECTIVE COMPOUNDS-BINDING PROTEIN GGTB"/>
    <property type="match status" value="1"/>
</dbReference>